<dbReference type="REBASE" id="275920">
    <property type="entry name" value="S.Awu62ORF20960P"/>
</dbReference>
<dbReference type="Gene3D" id="3.90.220.20">
    <property type="entry name" value="DNA methylase specificity domains"/>
    <property type="match status" value="2"/>
</dbReference>
<keyword evidence="6" id="KW-0540">Nuclease</keyword>
<dbReference type="InterPro" id="IPR044946">
    <property type="entry name" value="Restrct_endonuc_typeI_TRD_sf"/>
</dbReference>
<protein>
    <submittedName>
        <fullName evidence="6">Restriction endonuclease subunit S</fullName>
    </submittedName>
</protein>
<keyword evidence="3" id="KW-0238">DNA-binding</keyword>
<evidence type="ECO:0000313" key="6">
    <source>
        <dbReference type="EMBL" id="AYO55950.1"/>
    </source>
</evidence>
<dbReference type="InterPro" id="IPR000055">
    <property type="entry name" value="Restrct_endonuc_typeI_TRD"/>
</dbReference>
<feature type="coiled-coil region" evidence="4">
    <location>
        <begin position="367"/>
        <end position="394"/>
    </location>
</feature>
<gene>
    <name evidence="6" type="ORF">CDG68_20955</name>
</gene>
<dbReference type="InterPro" id="IPR052021">
    <property type="entry name" value="Type-I_RS_S_subunit"/>
</dbReference>
<dbReference type="GO" id="GO:0004519">
    <property type="term" value="F:endonuclease activity"/>
    <property type="evidence" value="ECO:0007669"/>
    <property type="project" value="UniProtKB-KW"/>
</dbReference>
<sequence>MVHKYSELDLMQARIKEVPKGWSFLPIAKAFKIRNDLRKPISDEIRSTQQGLYPYYGPTKIQDYIDTYEQDGSFALIGEDGDHFLKYKSQAMTQLVDGKCTVNNHAHIIEGTELASREWFYYYFMHRDIYSYLSRQGAGRYKLNKASLEKIYLLIPPSEEQNKIAQILSTWDQAISATEKLLKNSQEQKKALMQQLLTGKKRLLDENGVRFSGEWKSTKVKAIFKPEVLSAGNQDFPIFSVTKNGLVNQSEYFNKSVASEDTSKYRVVKTGRFVMSGLNFWMGSVDVHLMDFPVIVSPAYKVFVITNLSSPEFMKQFIRSSLFQKVLEAASVVGASVVRRNFSESIFNSYELFIPEIAEQEKIAAVLSAADQEIEGLQKKLDCLKQEKKALMQQLLTGKRRVKV</sequence>
<dbReference type="PANTHER" id="PTHR30408">
    <property type="entry name" value="TYPE-1 RESTRICTION ENZYME ECOKI SPECIFICITY PROTEIN"/>
    <property type="match status" value="1"/>
</dbReference>
<organism evidence="6 7">
    <name type="scientific">Acinetobacter wuhouensis</name>
    <dbReference type="NCBI Taxonomy" id="1879050"/>
    <lineage>
        <taxon>Bacteria</taxon>
        <taxon>Pseudomonadati</taxon>
        <taxon>Pseudomonadota</taxon>
        <taxon>Gammaproteobacteria</taxon>
        <taxon>Moraxellales</taxon>
        <taxon>Moraxellaceae</taxon>
        <taxon>Acinetobacter</taxon>
    </lineage>
</organism>
<dbReference type="RefSeq" id="WP_087554224.1">
    <property type="nucleotide sequence ID" value="NZ_CP033133.1"/>
</dbReference>
<keyword evidence="6" id="KW-0378">Hydrolase</keyword>
<proteinExistence type="inferred from homology"/>
<dbReference type="Proteomes" id="UP000279962">
    <property type="component" value="Chromosome"/>
</dbReference>
<keyword evidence="2" id="KW-0680">Restriction system</keyword>
<evidence type="ECO:0000313" key="7">
    <source>
        <dbReference type="Proteomes" id="UP000279962"/>
    </source>
</evidence>
<feature type="domain" description="Type I restriction modification DNA specificity" evidence="5">
    <location>
        <begin position="19"/>
        <end position="181"/>
    </location>
</feature>
<dbReference type="CDD" id="cd17262">
    <property type="entry name" value="RMtype1_S_Aco12261I-TRD2-CR2"/>
    <property type="match status" value="1"/>
</dbReference>
<keyword evidence="4" id="KW-0175">Coiled coil</keyword>
<dbReference type="AlphaFoldDB" id="A0A3G2T6J3"/>
<dbReference type="Pfam" id="PF01420">
    <property type="entry name" value="Methylase_S"/>
    <property type="match status" value="1"/>
</dbReference>
<accession>A0A3G2T6J3</accession>
<dbReference type="Gene3D" id="1.10.287.1120">
    <property type="entry name" value="Bipartite methylase S protein"/>
    <property type="match status" value="1"/>
</dbReference>
<evidence type="ECO:0000256" key="3">
    <source>
        <dbReference type="ARBA" id="ARBA00023125"/>
    </source>
</evidence>
<evidence type="ECO:0000256" key="2">
    <source>
        <dbReference type="ARBA" id="ARBA00022747"/>
    </source>
</evidence>
<evidence type="ECO:0000256" key="4">
    <source>
        <dbReference type="SAM" id="Coils"/>
    </source>
</evidence>
<comment type="similarity">
    <text evidence="1">Belongs to the type-I restriction system S methylase family.</text>
</comment>
<dbReference type="GO" id="GO:0009307">
    <property type="term" value="P:DNA restriction-modification system"/>
    <property type="evidence" value="ECO:0007669"/>
    <property type="project" value="UniProtKB-KW"/>
</dbReference>
<name>A0A3G2T6J3_9GAMM</name>
<dbReference type="SUPFAM" id="SSF116734">
    <property type="entry name" value="DNA methylase specificity domain"/>
    <property type="match status" value="2"/>
</dbReference>
<dbReference type="EMBL" id="CP033133">
    <property type="protein sequence ID" value="AYO55950.1"/>
    <property type="molecule type" value="Genomic_DNA"/>
</dbReference>
<evidence type="ECO:0000256" key="1">
    <source>
        <dbReference type="ARBA" id="ARBA00010923"/>
    </source>
</evidence>
<dbReference type="GO" id="GO:0003677">
    <property type="term" value="F:DNA binding"/>
    <property type="evidence" value="ECO:0007669"/>
    <property type="project" value="UniProtKB-KW"/>
</dbReference>
<reference evidence="6 7" key="1">
    <citation type="submission" date="2018-10" db="EMBL/GenBank/DDBJ databases">
        <title>The complete genome of Acinetobacter wuhouensis strain WCHAW010062.</title>
        <authorList>
            <person name="Hu Y."/>
            <person name="Long H."/>
            <person name="Feng Y."/>
            <person name="Zong Z."/>
        </authorList>
    </citation>
    <scope>NUCLEOTIDE SEQUENCE [LARGE SCALE GENOMIC DNA]</scope>
    <source>
        <strain evidence="6 7">WCHAW010062</strain>
    </source>
</reference>
<evidence type="ECO:0000259" key="5">
    <source>
        <dbReference type="Pfam" id="PF01420"/>
    </source>
</evidence>
<dbReference type="PANTHER" id="PTHR30408:SF12">
    <property type="entry name" value="TYPE I RESTRICTION ENZYME MJAVIII SPECIFICITY SUBUNIT"/>
    <property type="match status" value="1"/>
</dbReference>
<keyword evidence="6" id="KW-0255">Endonuclease</keyword>